<dbReference type="Proteomes" id="UP000196293">
    <property type="component" value="Unassembled WGS sequence"/>
</dbReference>
<dbReference type="InterPro" id="IPR007499">
    <property type="entry name" value="ERF_bacteria_virus"/>
</dbReference>
<evidence type="ECO:0000313" key="4">
    <source>
        <dbReference type="Proteomes" id="UP000195859"/>
    </source>
</evidence>
<dbReference type="Proteomes" id="UP000195859">
    <property type="component" value="Unassembled WGS sequence"/>
</dbReference>
<feature type="region of interest" description="Disordered" evidence="1">
    <location>
        <begin position="1"/>
        <end position="55"/>
    </location>
</feature>
<gene>
    <name evidence="3" type="ORF">B5E44_07120</name>
    <name evidence="2" type="ORF">B5E59_00565</name>
</gene>
<feature type="compositionally biased region" description="Polar residues" evidence="1">
    <location>
        <begin position="197"/>
        <end position="206"/>
    </location>
</feature>
<protein>
    <submittedName>
        <fullName evidence="3">Uncharacterized protein</fullName>
    </submittedName>
</protein>
<feature type="region of interest" description="Disordered" evidence="1">
    <location>
        <begin position="178"/>
        <end position="206"/>
    </location>
</feature>
<evidence type="ECO:0000256" key="1">
    <source>
        <dbReference type="SAM" id="MobiDB-lite"/>
    </source>
</evidence>
<keyword evidence="5" id="KW-1185">Reference proteome</keyword>
<dbReference type="Pfam" id="PF04404">
    <property type="entry name" value="ERF"/>
    <property type="match status" value="1"/>
</dbReference>
<dbReference type="EMBL" id="NFLS01000001">
    <property type="protein sequence ID" value="OUQ58244.1"/>
    <property type="molecule type" value="Genomic_DNA"/>
</dbReference>
<sequence>MDAEKKKELDNALTKTTHLEPTDKDKNKSDKDTKEAPKNEPEVKEKLKQSPKKSKAETLTLDEKIVSIQYLLKVPKDRDNDYGGFKYRTAEDIESQLKVFEKDLRVMVRMENEEPICVGKFNYIKSNWIIKDLVSGEVKRFSAVAREDDTRKGMDAPQLSGSSSSYARKRALDGFFMLDNRQDDPDSNESYKKSRSVKQNSQNAQYSNYKNKLQQAKNWSTTYKGKKTTVGVMATYLSNKNGPHYQDAKAWANSLDDKSAKVLNYLLKNMK</sequence>
<dbReference type="RefSeq" id="WP_087175681.1">
    <property type="nucleotide sequence ID" value="NZ_NFKZ01000001.1"/>
</dbReference>
<proteinExistence type="predicted"/>
<evidence type="ECO:0000313" key="5">
    <source>
        <dbReference type="Proteomes" id="UP000196293"/>
    </source>
</evidence>
<dbReference type="EMBL" id="NFLZ01000017">
    <property type="protein sequence ID" value="OUQ75526.1"/>
    <property type="molecule type" value="Genomic_DNA"/>
</dbReference>
<feature type="compositionally biased region" description="Basic and acidic residues" evidence="1">
    <location>
        <begin position="180"/>
        <end position="192"/>
    </location>
</feature>
<feature type="compositionally biased region" description="Basic and acidic residues" evidence="1">
    <location>
        <begin position="17"/>
        <end position="48"/>
    </location>
</feature>
<organism evidence="3 4">
    <name type="scientific">Lactobacillus gallinarum</name>
    <dbReference type="NCBI Taxonomy" id="52242"/>
    <lineage>
        <taxon>Bacteria</taxon>
        <taxon>Bacillati</taxon>
        <taxon>Bacillota</taxon>
        <taxon>Bacilli</taxon>
        <taxon>Lactobacillales</taxon>
        <taxon>Lactobacillaceae</taxon>
        <taxon>Lactobacillus</taxon>
    </lineage>
</organism>
<name>A0A1Y4W1U0_9LACO</name>
<dbReference type="AlphaFoldDB" id="A0A1Y4W1U0"/>
<reference evidence="3" key="2">
    <citation type="journal article" date="2018" name="BMC Genomics">
        <title>Whole genome sequencing and function prediction of 133 gut anaerobes isolated from chicken caecum in pure cultures.</title>
        <authorList>
            <person name="Medvecky M."/>
            <person name="Cejkova D."/>
            <person name="Polansky O."/>
            <person name="Karasova D."/>
            <person name="Kubasova T."/>
            <person name="Cizek A."/>
            <person name="Rychlik I."/>
        </authorList>
    </citation>
    <scope>NUCLEOTIDE SEQUENCE</scope>
    <source>
        <strain evidence="3">An101</strain>
        <strain evidence="2">An115</strain>
    </source>
</reference>
<comment type="caution">
    <text evidence="3">The sequence shown here is derived from an EMBL/GenBank/DDBJ whole genome shotgun (WGS) entry which is preliminary data.</text>
</comment>
<evidence type="ECO:0000313" key="2">
    <source>
        <dbReference type="EMBL" id="OUQ58244.1"/>
    </source>
</evidence>
<evidence type="ECO:0000313" key="3">
    <source>
        <dbReference type="EMBL" id="OUQ75526.1"/>
    </source>
</evidence>
<reference evidence="4 5" key="1">
    <citation type="submission" date="2017-04" db="EMBL/GenBank/DDBJ databases">
        <title>Function of individual gut microbiota members based on whole genome sequencing of pure cultures obtained from chicken caecum.</title>
        <authorList>
            <person name="Medvecky M."/>
            <person name="Cejkova D."/>
            <person name="Polansky O."/>
            <person name="Karasova D."/>
            <person name="Kubasova T."/>
            <person name="Cizek A."/>
            <person name="Rychlik I."/>
        </authorList>
    </citation>
    <scope>NUCLEOTIDE SEQUENCE [LARGE SCALE GENOMIC DNA]</scope>
    <source>
        <strain evidence="4">An101</strain>
        <strain evidence="5">An115</strain>
    </source>
</reference>
<accession>A0A1Y4W1U0</accession>
<dbReference type="GeneID" id="78202195"/>
<feature type="compositionally biased region" description="Basic and acidic residues" evidence="1">
    <location>
        <begin position="1"/>
        <end position="10"/>
    </location>
</feature>